<dbReference type="AlphaFoldDB" id="A0A0F8ZQS4"/>
<comment type="caution">
    <text evidence="1">The sequence shown here is derived from an EMBL/GenBank/DDBJ whole genome shotgun (WGS) entry which is preliminary data.</text>
</comment>
<protein>
    <submittedName>
        <fullName evidence="1">Uncharacterized protein</fullName>
    </submittedName>
</protein>
<name>A0A0F8ZQS4_9ZZZZ</name>
<evidence type="ECO:0000313" key="1">
    <source>
        <dbReference type="EMBL" id="KKK96183.1"/>
    </source>
</evidence>
<dbReference type="EMBL" id="LAZR01046590">
    <property type="protein sequence ID" value="KKK96183.1"/>
    <property type="molecule type" value="Genomic_DNA"/>
</dbReference>
<sequence length="79" mass="8655">MTLKPNGQQVTIREQIIEDAPSGLTFVFEKLPSGLSKLKIYGDLPLGNREIIFDQEGREAGGGTCLTGCHPTWLHEVSD</sequence>
<proteinExistence type="predicted"/>
<accession>A0A0F8ZQS4</accession>
<reference evidence="1" key="1">
    <citation type="journal article" date="2015" name="Nature">
        <title>Complex archaea that bridge the gap between prokaryotes and eukaryotes.</title>
        <authorList>
            <person name="Spang A."/>
            <person name="Saw J.H."/>
            <person name="Jorgensen S.L."/>
            <person name="Zaremba-Niedzwiedzka K."/>
            <person name="Martijn J."/>
            <person name="Lind A.E."/>
            <person name="van Eijk R."/>
            <person name="Schleper C."/>
            <person name="Guy L."/>
            <person name="Ettema T.J."/>
        </authorList>
    </citation>
    <scope>NUCLEOTIDE SEQUENCE</scope>
</reference>
<organism evidence="1">
    <name type="scientific">marine sediment metagenome</name>
    <dbReference type="NCBI Taxonomy" id="412755"/>
    <lineage>
        <taxon>unclassified sequences</taxon>
        <taxon>metagenomes</taxon>
        <taxon>ecological metagenomes</taxon>
    </lineage>
</organism>
<gene>
    <name evidence="1" type="ORF">LCGC14_2665340</name>
</gene>